<evidence type="ECO:0000313" key="1">
    <source>
        <dbReference type="EMBL" id="RAK55042.1"/>
    </source>
</evidence>
<dbReference type="Gene3D" id="3.40.50.2000">
    <property type="entry name" value="Glycogen Phosphorylase B"/>
    <property type="match status" value="1"/>
</dbReference>
<dbReference type="Proteomes" id="UP000249254">
    <property type="component" value="Unassembled WGS sequence"/>
</dbReference>
<comment type="caution">
    <text evidence="1">The sequence shown here is derived from an EMBL/GenBank/DDBJ whole genome shotgun (WGS) entry which is preliminary data.</text>
</comment>
<accession>A0A328AJJ5</accession>
<gene>
    <name evidence="1" type="ORF">DJ017_11190</name>
</gene>
<evidence type="ECO:0008006" key="3">
    <source>
        <dbReference type="Google" id="ProtNLM"/>
    </source>
</evidence>
<organism evidence="1 2">
    <name type="scientific">Phenylobacterium soli</name>
    <dbReference type="NCBI Taxonomy" id="2170551"/>
    <lineage>
        <taxon>Bacteria</taxon>
        <taxon>Pseudomonadati</taxon>
        <taxon>Pseudomonadota</taxon>
        <taxon>Alphaproteobacteria</taxon>
        <taxon>Caulobacterales</taxon>
        <taxon>Caulobacteraceae</taxon>
        <taxon>Phenylobacterium</taxon>
    </lineage>
</organism>
<name>A0A328AJJ5_9CAUL</name>
<reference evidence="2" key="1">
    <citation type="submission" date="2018-05" db="EMBL/GenBank/DDBJ databases">
        <authorList>
            <person name="Li X."/>
        </authorList>
    </citation>
    <scope>NUCLEOTIDE SEQUENCE [LARGE SCALE GENOMIC DNA]</scope>
    <source>
        <strain evidence="2">LX32</strain>
    </source>
</reference>
<dbReference type="AlphaFoldDB" id="A0A328AJJ5"/>
<dbReference type="Pfam" id="PF20706">
    <property type="entry name" value="GT4-conflict"/>
    <property type="match status" value="1"/>
</dbReference>
<dbReference type="RefSeq" id="WP_111528792.1">
    <property type="nucleotide sequence ID" value="NZ_JBHRSG010000003.1"/>
</dbReference>
<dbReference type="CDD" id="cd03801">
    <property type="entry name" value="GT4_PimA-like"/>
    <property type="match status" value="1"/>
</dbReference>
<dbReference type="SUPFAM" id="SSF53756">
    <property type="entry name" value="UDP-Glycosyltransferase/glycogen phosphorylase"/>
    <property type="match status" value="1"/>
</dbReference>
<dbReference type="OrthoDB" id="9781738at2"/>
<protein>
    <recommendedName>
        <fullName evidence="3">Glycosyltransferase</fullName>
    </recommendedName>
</protein>
<dbReference type="PANTHER" id="PTHR46656:SF3">
    <property type="entry name" value="PUTATIVE-RELATED"/>
    <property type="match status" value="1"/>
</dbReference>
<dbReference type="PANTHER" id="PTHR46656">
    <property type="entry name" value="PUTATIVE-RELATED"/>
    <property type="match status" value="1"/>
</dbReference>
<sequence>MRRTLVINWNLTSFHGWGIYGLNLALNLANDPDLQVVPAHEISQKMLALDPLSQMALEPTIRAASQLVRQLAANAGQEGQSTGPMLHALTAELVSSPAAHNVRLRGKPNLAVLFLETDRLPADAVARGHDYDRIVAGSTWNEELLRAHGLEKITTVLQGVDPALFHPAPRRGFLSDRFLVFSGGKLERRKGQDIALAAFKIFAERHPDALLVTAWHSPFPHVARTVDASGLAAPVRFRPDGAVDAFGWAVANGVRENQILDIGLVPNAAMPQILREMDVALFPNRCEGGTNLVAMEAMACGVPAILSRNTGHLDLIEEGNCYVLERQGPVKGEGVERPELSGWRESDVDEAVEALEAAYQDREEARRRGLAGAATLSRLTWAATAQGVKAAVQALI</sequence>
<evidence type="ECO:0000313" key="2">
    <source>
        <dbReference type="Proteomes" id="UP000249254"/>
    </source>
</evidence>
<keyword evidence="2" id="KW-1185">Reference proteome</keyword>
<proteinExistence type="predicted"/>
<dbReference type="EMBL" id="QFYQ01000001">
    <property type="protein sequence ID" value="RAK55042.1"/>
    <property type="molecule type" value="Genomic_DNA"/>
</dbReference>